<sequence length="188" mass="21928">MKPHARNYIRILADLIREFKNLYQILDSIIDALNFDNLHAGDQRDRDRAKKLLELFKSLLDATIAMIKTQFIDPKELPLQESALSSYGIEELKLLCKHFGNQKHKSNGMPVQPLINSSEFNIILLVPLSNANVERVFSQHKLTKTRLRNRLNVETLDMHLTILLNAPDNIEEFNWDKAFNQWKNEHVQ</sequence>
<dbReference type="EMBL" id="LLXJ01000648">
    <property type="protein sequence ID" value="PKC07361.1"/>
    <property type="molecule type" value="Genomic_DNA"/>
</dbReference>
<dbReference type="VEuPathDB" id="FungiDB:FUN_010608"/>
<evidence type="ECO:0000313" key="1">
    <source>
        <dbReference type="EMBL" id="PKC07361.1"/>
    </source>
</evidence>
<evidence type="ECO:0008006" key="3">
    <source>
        <dbReference type="Google" id="ProtNLM"/>
    </source>
</evidence>
<reference evidence="1 2" key="2">
    <citation type="submission" date="2017-09" db="EMBL/GenBank/DDBJ databases">
        <title>Extensive intraspecific genome diversity in a model arbuscular mycorrhizal fungus.</title>
        <authorList>
            <person name="Chen E.C."/>
            <person name="Morin E."/>
            <person name="Beaudet D."/>
            <person name="Noel J."/>
            <person name="Ndikumana S."/>
            <person name="Charron P."/>
            <person name="St-Onge C."/>
            <person name="Giorgi J."/>
            <person name="Grigoriev I.V."/>
            <person name="Roux C."/>
            <person name="Martin F.M."/>
            <person name="Corradi N."/>
        </authorList>
    </citation>
    <scope>NUCLEOTIDE SEQUENCE [LARGE SCALE GENOMIC DNA]</scope>
    <source>
        <strain evidence="1 2">A5</strain>
    </source>
</reference>
<dbReference type="Proteomes" id="UP000232722">
    <property type="component" value="Unassembled WGS sequence"/>
</dbReference>
<dbReference type="VEuPathDB" id="FungiDB:RhiirA1_485053"/>
<comment type="caution">
    <text evidence="1">The sequence shown here is derived from an EMBL/GenBank/DDBJ whole genome shotgun (WGS) entry which is preliminary data.</text>
</comment>
<dbReference type="PANTHER" id="PTHR46880">
    <property type="entry name" value="RAS-ASSOCIATING DOMAIN-CONTAINING PROTEIN"/>
    <property type="match status" value="1"/>
</dbReference>
<dbReference type="AlphaFoldDB" id="A0A2N0PKI6"/>
<evidence type="ECO:0000313" key="2">
    <source>
        <dbReference type="Proteomes" id="UP000232722"/>
    </source>
</evidence>
<gene>
    <name evidence="1" type="ORF">RhiirA5_418296</name>
</gene>
<organism evidence="1 2">
    <name type="scientific">Rhizophagus irregularis</name>
    <dbReference type="NCBI Taxonomy" id="588596"/>
    <lineage>
        <taxon>Eukaryota</taxon>
        <taxon>Fungi</taxon>
        <taxon>Fungi incertae sedis</taxon>
        <taxon>Mucoromycota</taxon>
        <taxon>Glomeromycotina</taxon>
        <taxon>Glomeromycetes</taxon>
        <taxon>Glomerales</taxon>
        <taxon>Glomeraceae</taxon>
        <taxon>Rhizophagus</taxon>
    </lineage>
</organism>
<protein>
    <recommendedName>
        <fullName evidence="3">HAT C-terminal dimerisation domain-containing protein</fullName>
    </recommendedName>
</protein>
<dbReference type="SUPFAM" id="SSF53098">
    <property type="entry name" value="Ribonuclease H-like"/>
    <property type="match status" value="1"/>
</dbReference>
<proteinExistence type="predicted"/>
<dbReference type="VEuPathDB" id="FungiDB:RhiirA1_509095"/>
<reference evidence="1 2" key="1">
    <citation type="submission" date="2016-04" db="EMBL/GenBank/DDBJ databases">
        <title>Genome analyses suggest a sexual origin of heterokaryosis in a supposedly ancient asexual fungus.</title>
        <authorList>
            <person name="Ropars J."/>
            <person name="Sedzielewska K."/>
            <person name="Noel J."/>
            <person name="Charron P."/>
            <person name="Farinelli L."/>
            <person name="Marton T."/>
            <person name="Kruger M."/>
            <person name="Pelin A."/>
            <person name="Brachmann A."/>
            <person name="Corradi N."/>
        </authorList>
    </citation>
    <scope>NUCLEOTIDE SEQUENCE [LARGE SCALE GENOMIC DNA]</scope>
    <source>
        <strain evidence="1 2">A5</strain>
    </source>
</reference>
<dbReference type="InterPro" id="IPR012337">
    <property type="entry name" value="RNaseH-like_sf"/>
</dbReference>
<name>A0A2N0PKI6_9GLOM</name>
<dbReference type="PANTHER" id="PTHR46880:SF5">
    <property type="entry name" value="DUF4371 DOMAIN-CONTAINING PROTEIN"/>
    <property type="match status" value="1"/>
</dbReference>
<accession>A0A2N0PKI6</accession>